<dbReference type="GO" id="GO:0016747">
    <property type="term" value="F:acyltransferase activity, transferring groups other than amino-acyl groups"/>
    <property type="evidence" value="ECO:0007669"/>
    <property type="project" value="InterPro"/>
</dbReference>
<proteinExistence type="predicted"/>
<feature type="domain" description="N-acetyltransferase" evidence="3">
    <location>
        <begin position="4"/>
        <end position="154"/>
    </location>
</feature>
<accession>A0A3S5E9L6</accession>
<evidence type="ECO:0000313" key="4">
    <source>
        <dbReference type="EMBL" id="VEF11322.1"/>
    </source>
</evidence>
<dbReference type="Gene3D" id="3.40.630.30">
    <property type="match status" value="1"/>
</dbReference>
<evidence type="ECO:0000259" key="3">
    <source>
        <dbReference type="PROSITE" id="PS51186"/>
    </source>
</evidence>
<reference evidence="4 5" key="1">
    <citation type="submission" date="2018-12" db="EMBL/GenBank/DDBJ databases">
        <authorList>
            <consortium name="Pathogen Informatics"/>
        </authorList>
    </citation>
    <scope>NUCLEOTIDE SEQUENCE [LARGE SCALE GENOMIC DNA]</scope>
    <source>
        <strain evidence="4 5">NCTC9428</strain>
    </source>
</reference>
<keyword evidence="1 4" id="KW-0808">Transferase</keyword>
<dbReference type="AlphaFoldDB" id="A0A3S5E9L6"/>
<dbReference type="InterPro" id="IPR016181">
    <property type="entry name" value="Acyl_CoA_acyltransferase"/>
</dbReference>
<dbReference type="RefSeq" id="WP_126363730.1">
    <property type="nucleotide sequence ID" value="NZ_LR134318.1"/>
</dbReference>
<dbReference type="OrthoDB" id="7350013at2"/>
<sequence length="305" mass="34272">MKTLCLRNYRAGDASAVSQLIRQVYGDYYAHPHVYLPHMISQNHSSSRWHSLVAEVGGQILGHATLFRQTASRSAELALTVVHPQSRGQNIATRLSQQLLTHAQALGCHAVSIKQVTHHPYTQRMALKLGFHNTGWLPDHVPSPYDTSAREPLIIGCQNLSGYQQPLPNVEWPARFEDFKQHLCSVFGVRDQPSRWRGASVKIAQNAHRYDIVLKNLDPAMLRQLQELPAHWLVSVQLGLSRHFAADCDRLAQIGFQFTGLAPGESHCEGWLALFHRGFVPRRLQLYCPHMQGLHDSLANPAADN</sequence>
<dbReference type="Proteomes" id="UP000281909">
    <property type="component" value="Chromosome"/>
</dbReference>
<gene>
    <name evidence="4" type="ORF">NCTC9428_02940</name>
</gene>
<dbReference type="Pfam" id="PF00583">
    <property type="entry name" value="Acetyltransf_1"/>
    <property type="match status" value="1"/>
</dbReference>
<evidence type="ECO:0000256" key="2">
    <source>
        <dbReference type="ARBA" id="ARBA00023315"/>
    </source>
</evidence>
<organism evidence="4 5">
    <name type="scientific">Pseudomonas fluorescens</name>
    <dbReference type="NCBI Taxonomy" id="294"/>
    <lineage>
        <taxon>Bacteria</taxon>
        <taxon>Pseudomonadati</taxon>
        <taxon>Pseudomonadota</taxon>
        <taxon>Gammaproteobacteria</taxon>
        <taxon>Pseudomonadales</taxon>
        <taxon>Pseudomonadaceae</taxon>
        <taxon>Pseudomonas</taxon>
    </lineage>
</organism>
<evidence type="ECO:0000313" key="5">
    <source>
        <dbReference type="Proteomes" id="UP000281909"/>
    </source>
</evidence>
<dbReference type="PROSITE" id="PS51186">
    <property type="entry name" value="GNAT"/>
    <property type="match status" value="1"/>
</dbReference>
<dbReference type="EMBL" id="LR134318">
    <property type="protein sequence ID" value="VEF11322.1"/>
    <property type="molecule type" value="Genomic_DNA"/>
</dbReference>
<dbReference type="SUPFAM" id="SSF55729">
    <property type="entry name" value="Acyl-CoA N-acyltransferases (Nat)"/>
    <property type="match status" value="1"/>
</dbReference>
<keyword evidence="2" id="KW-0012">Acyltransferase</keyword>
<dbReference type="InterPro" id="IPR050832">
    <property type="entry name" value="Bact_Acetyltransf"/>
</dbReference>
<dbReference type="CDD" id="cd04301">
    <property type="entry name" value="NAT_SF"/>
    <property type="match status" value="1"/>
</dbReference>
<protein>
    <submittedName>
        <fullName evidence="4">GCN5-like N-acetyltransferase</fullName>
    </submittedName>
</protein>
<evidence type="ECO:0000256" key="1">
    <source>
        <dbReference type="ARBA" id="ARBA00022679"/>
    </source>
</evidence>
<dbReference type="InterPro" id="IPR000182">
    <property type="entry name" value="GNAT_dom"/>
</dbReference>
<dbReference type="PANTHER" id="PTHR43877">
    <property type="entry name" value="AMINOALKYLPHOSPHONATE N-ACETYLTRANSFERASE-RELATED-RELATED"/>
    <property type="match status" value="1"/>
</dbReference>
<name>A0A3S5E9L6_PSEFL</name>